<organism evidence="1 2">
    <name type="scientific">Stygiolobus caldivivus</name>
    <dbReference type="NCBI Taxonomy" id="2824673"/>
    <lineage>
        <taxon>Archaea</taxon>
        <taxon>Thermoproteota</taxon>
        <taxon>Thermoprotei</taxon>
        <taxon>Sulfolobales</taxon>
        <taxon>Sulfolobaceae</taxon>
        <taxon>Stygiolobus</taxon>
    </lineage>
</organism>
<reference evidence="1 2" key="1">
    <citation type="submission" date="2021-04" db="EMBL/GenBank/DDBJ databases">
        <title>Complete genome sequence of Stygiolobus sp. KN-1.</title>
        <authorList>
            <person name="Nakamura K."/>
            <person name="Sakai H."/>
            <person name="Kurosawa N."/>
        </authorList>
    </citation>
    <scope>NUCLEOTIDE SEQUENCE [LARGE SCALE GENOMIC DNA]</scope>
    <source>
        <strain evidence="1 2">KN-1</strain>
    </source>
</reference>
<dbReference type="Proteomes" id="UP000825123">
    <property type="component" value="Chromosome"/>
</dbReference>
<protein>
    <recommendedName>
        <fullName evidence="3">NAD(P)/FAD-dependent oxidoreductase</fullName>
    </recommendedName>
</protein>
<proteinExistence type="predicted"/>
<sequence>MFDRKYTVGKKCTGIISRTTFEKLNIPREFIDRGFKTIFFHYKDKIIEIKTDVLRLNRVKLEKYISQNVEIRLRSDVKIINNSILLNEEEKIEGLVINASGWKGKSKWVKAIEYLTEPIDSETIDVFFDERNKGGFSWIVPLPYGTLVGALGYKMPDKFIPKINKRILEVHGGGIPRPRPTYVRRGIGDVLGLIKIFTGGGIFSISEMLPTIKKIVYEEDEREHLSKFRQLSKEISRQQKILEITEKFWGLALKIGFTVLNGKTLNAGEEFDLHSLFIRRSLRSISH</sequence>
<dbReference type="RefSeq" id="WP_225905704.1">
    <property type="nucleotide sequence ID" value="NZ_AP024597.1"/>
</dbReference>
<dbReference type="KEGG" id="csty:KN1_26480"/>
<dbReference type="Gene3D" id="3.30.9.10">
    <property type="entry name" value="D-Amino Acid Oxidase, subunit A, domain 2"/>
    <property type="match status" value="1"/>
</dbReference>
<dbReference type="GeneID" id="66164372"/>
<dbReference type="AlphaFoldDB" id="A0A8D5U842"/>
<keyword evidence="2" id="KW-1185">Reference proteome</keyword>
<dbReference type="PANTHER" id="PTHR42685:SF21">
    <property type="entry name" value="DEHYDROGENASE (FLAVOPROTEIN)-LIKE PROTEIN"/>
    <property type="match status" value="1"/>
</dbReference>
<evidence type="ECO:0000313" key="2">
    <source>
        <dbReference type="Proteomes" id="UP000825123"/>
    </source>
</evidence>
<dbReference type="PANTHER" id="PTHR42685">
    <property type="entry name" value="GERANYLGERANYL DIPHOSPHATE REDUCTASE"/>
    <property type="match status" value="1"/>
</dbReference>
<gene>
    <name evidence="1" type="ORF">KN1_26480</name>
</gene>
<name>A0A8D5U842_9CREN</name>
<evidence type="ECO:0000313" key="1">
    <source>
        <dbReference type="EMBL" id="BCU71351.1"/>
    </source>
</evidence>
<dbReference type="EMBL" id="AP024597">
    <property type="protein sequence ID" value="BCU71351.1"/>
    <property type="molecule type" value="Genomic_DNA"/>
</dbReference>
<dbReference type="InterPro" id="IPR036188">
    <property type="entry name" value="FAD/NAD-bd_sf"/>
</dbReference>
<dbReference type="InterPro" id="IPR050407">
    <property type="entry name" value="Geranylgeranyl_reductase"/>
</dbReference>
<dbReference type="Gene3D" id="3.50.50.60">
    <property type="entry name" value="FAD/NAD(P)-binding domain"/>
    <property type="match status" value="1"/>
</dbReference>
<evidence type="ECO:0008006" key="3">
    <source>
        <dbReference type="Google" id="ProtNLM"/>
    </source>
</evidence>
<accession>A0A8D5U842</accession>